<proteinExistence type="inferred from homology"/>
<dbReference type="EMBL" id="JASHIF010000021">
    <property type="protein sequence ID" value="MDI9861628.1"/>
    <property type="molecule type" value="Genomic_DNA"/>
</dbReference>
<protein>
    <recommendedName>
        <fullName evidence="11">Potassium-transporting ATPase KdpC subunit</fullName>
    </recommendedName>
    <alternativeName>
        <fullName evidence="11">ATP phosphohydrolase [potassium-transporting] C chain</fullName>
    </alternativeName>
    <alternativeName>
        <fullName evidence="11">Potassium-binding and translocating subunit C</fullName>
    </alternativeName>
    <alternativeName>
        <fullName evidence="11">Potassium-translocating ATPase C chain</fullName>
    </alternativeName>
</protein>
<keyword evidence="6 11" id="KW-0067">ATP-binding</keyword>
<dbReference type="HAMAP" id="MF_00276">
    <property type="entry name" value="KdpC"/>
    <property type="match status" value="1"/>
</dbReference>
<evidence type="ECO:0000256" key="9">
    <source>
        <dbReference type="ARBA" id="ARBA00023065"/>
    </source>
</evidence>
<evidence type="ECO:0000256" key="11">
    <source>
        <dbReference type="HAMAP-Rule" id="MF_00276"/>
    </source>
</evidence>
<keyword evidence="4 11" id="KW-0812">Transmembrane</keyword>
<evidence type="ECO:0000313" key="13">
    <source>
        <dbReference type="Proteomes" id="UP001236507"/>
    </source>
</evidence>
<evidence type="ECO:0000256" key="10">
    <source>
        <dbReference type="ARBA" id="ARBA00023136"/>
    </source>
</evidence>
<evidence type="ECO:0000256" key="4">
    <source>
        <dbReference type="ARBA" id="ARBA00022692"/>
    </source>
</evidence>
<comment type="function">
    <text evidence="11">Part of the high-affinity ATP-driven potassium transport (or Kdp) system, which catalyzes the hydrolysis of ATP coupled with the electrogenic transport of potassium into the cytoplasm. This subunit acts as a catalytic chaperone that increases the ATP-binding affinity of the ATP-hydrolyzing subunit KdpB by the formation of a transient KdpB/KdpC/ATP ternary complex.</text>
</comment>
<evidence type="ECO:0000256" key="8">
    <source>
        <dbReference type="ARBA" id="ARBA00022989"/>
    </source>
</evidence>
<dbReference type="NCBIfam" id="TIGR00681">
    <property type="entry name" value="kdpC"/>
    <property type="match status" value="1"/>
</dbReference>
<evidence type="ECO:0000256" key="1">
    <source>
        <dbReference type="ARBA" id="ARBA00022448"/>
    </source>
</evidence>
<dbReference type="Pfam" id="PF02669">
    <property type="entry name" value="KdpC"/>
    <property type="match status" value="1"/>
</dbReference>
<accession>A0ABT6YEV3</accession>
<comment type="caution">
    <text evidence="12">The sequence shown here is derived from an EMBL/GenBank/DDBJ whole genome shotgun (WGS) entry which is preliminary data.</text>
</comment>
<gene>
    <name evidence="11 12" type="primary">kdpC</name>
    <name evidence="12" type="ORF">QM524_20575</name>
</gene>
<evidence type="ECO:0000313" key="12">
    <source>
        <dbReference type="EMBL" id="MDI9861628.1"/>
    </source>
</evidence>
<evidence type="ECO:0000256" key="6">
    <source>
        <dbReference type="ARBA" id="ARBA00022840"/>
    </source>
</evidence>
<dbReference type="InterPro" id="IPR003820">
    <property type="entry name" value="KdpC"/>
</dbReference>
<keyword evidence="5 11" id="KW-0547">Nucleotide-binding</keyword>
<keyword evidence="7 11" id="KW-0630">Potassium</keyword>
<evidence type="ECO:0000256" key="5">
    <source>
        <dbReference type="ARBA" id="ARBA00022741"/>
    </source>
</evidence>
<keyword evidence="13" id="KW-1185">Reference proteome</keyword>
<dbReference type="RefSeq" id="WP_283345999.1">
    <property type="nucleotide sequence ID" value="NZ_JASHIF010000021.1"/>
</dbReference>
<comment type="similarity">
    <text evidence="11">Belongs to the KdpC family.</text>
</comment>
<comment type="subunit">
    <text evidence="11">The system is composed of three essential subunits: KdpA, KdpB and KdpC.</text>
</comment>
<organism evidence="12 13">
    <name type="scientific">Flectobacillus roseus</name>
    <dbReference type="NCBI Taxonomy" id="502259"/>
    <lineage>
        <taxon>Bacteria</taxon>
        <taxon>Pseudomonadati</taxon>
        <taxon>Bacteroidota</taxon>
        <taxon>Cytophagia</taxon>
        <taxon>Cytophagales</taxon>
        <taxon>Flectobacillaceae</taxon>
        <taxon>Flectobacillus</taxon>
    </lineage>
</organism>
<evidence type="ECO:0000256" key="3">
    <source>
        <dbReference type="ARBA" id="ARBA00022538"/>
    </source>
</evidence>
<keyword evidence="3 11" id="KW-0633">Potassium transport</keyword>
<dbReference type="PANTHER" id="PTHR30042">
    <property type="entry name" value="POTASSIUM-TRANSPORTING ATPASE C CHAIN"/>
    <property type="match status" value="1"/>
</dbReference>
<reference evidence="12 13" key="1">
    <citation type="submission" date="2023-05" db="EMBL/GenBank/DDBJ databases">
        <title>Novel species of genus Flectobacillus isolated from stream in China.</title>
        <authorList>
            <person name="Lu H."/>
        </authorList>
    </citation>
    <scope>NUCLEOTIDE SEQUENCE [LARGE SCALE GENOMIC DNA]</scope>
    <source>
        <strain evidence="12 13">KCTC 42575</strain>
    </source>
</reference>
<dbReference type="Proteomes" id="UP001236507">
    <property type="component" value="Unassembled WGS sequence"/>
</dbReference>
<keyword evidence="9 11" id="KW-0406">Ion transport</keyword>
<keyword evidence="1 11" id="KW-0813">Transport</keyword>
<sequence>MKNQLFTAIKLSLACFILLVVIYPLAVLGIAQFTPNKGDVDFVKVRDKIVGVRQIGQSYTQAKYFWGRPSAVNYDAGVSGGSNKGPSNPDYIQTVQARRDTFLVHNPSVKANEIPAELLTASGSGLDPHISLQSALVQIARVAKARNHSTEIIQKVVMNSLEKSPAGTPFVNVLELNLALDRL</sequence>
<dbReference type="PIRSF" id="PIRSF001296">
    <property type="entry name" value="K_ATPase_KdpC"/>
    <property type="match status" value="1"/>
</dbReference>
<evidence type="ECO:0000256" key="7">
    <source>
        <dbReference type="ARBA" id="ARBA00022958"/>
    </source>
</evidence>
<evidence type="ECO:0000256" key="2">
    <source>
        <dbReference type="ARBA" id="ARBA00022475"/>
    </source>
</evidence>
<keyword evidence="8 11" id="KW-1133">Transmembrane helix</keyword>
<name>A0ABT6YEV3_9BACT</name>
<dbReference type="PANTHER" id="PTHR30042:SF2">
    <property type="entry name" value="POTASSIUM-TRANSPORTING ATPASE KDPC SUBUNIT"/>
    <property type="match status" value="1"/>
</dbReference>
<keyword evidence="2 11" id="KW-1003">Cell membrane</keyword>
<keyword evidence="10 11" id="KW-0472">Membrane</keyword>
<comment type="subcellular location">
    <subcellularLocation>
        <location evidence="11">Cell membrane</location>
        <topology evidence="11">Single-pass membrane protein</topology>
    </subcellularLocation>
</comment>